<dbReference type="HOGENOM" id="CLU_144904_0_0_1"/>
<evidence type="ECO:0000256" key="2">
    <source>
        <dbReference type="SAM" id="Phobius"/>
    </source>
</evidence>
<keyword evidence="2" id="KW-0472">Membrane</keyword>
<keyword evidence="4" id="KW-1185">Reference proteome</keyword>
<keyword evidence="2" id="KW-1133">Transmembrane helix</keyword>
<name>S8E128_FOMSC</name>
<dbReference type="eggNOG" id="ENOG502SSK8">
    <property type="taxonomic scope" value="Eukaryota"/>
</dbReference>
<accession>S8E128</accession>
<feature type="compositionally biased region" description="Pro residues" evidence="1">
    <location>
        <begin position="127"/>
        <end position="136"/>
    </location>
</feature>
<sequence>MAPTLTPGEPRKSPKPQPLGNIPFIFLFTTCTLCIVFLLWRRASTLRKVVAHQLNTWTQKQGTIRLSEDDGPPAIEFLSNDFDEDHQRIGDDEPLAATVERLRTADADAGSAGTRSESFEGDELPGDSPPSPPPKH</sequence>
<dbReference type="Proteomes" id="UP000015241">
    <property type="component" value="Unassembled WGS sequence"/>
</dbReference>
<reference evidence="3 4" key="1">
    <citation type="journal article" date="2012" name="Science">
        <title>The Paleozoic origin of enzymatic lignin decomposition reconstructed from 31 fungal genomes.</title>
        <authorList>
            <person name="Floudas D."/>
            <person name="Binder M."/>
            <person name="Riley R."/>
            <person name="Barry K."/>
            <person name="Blanchette R.A."/>
            <person name="Henrissat B."/>
            <person name="Martinez A.T."/>
            <person name="Otillar R."/>
            <person name="Spatafora J.W."/>
            <person name="Yadav J.S."/>
            <person name="Aerts A."/>
            <person name="Benoit I."/>
            <person name="Boyd A."/>
            <person name="Carlson A."/>
            <person name="Copeland A."/>
            <person name="Coutinho P.M."/>
            <person name="de Vries R.P."/>
            <person name="Ferreira P."/>
            <person name="Findley K."/>
            <person name="Foster B."/>
            <person name="Gaskell J."/>
            <person name="Glotzer D."/>
            <person name="Gorecki P."/>
            <person name="Heitman J."/>
            <person name="Hesse C."/>
            <person name="Hori C."/>
            <person name="Igarashi K."/>
            <person name="Jurgens J.A."/>
            <person name="Kallen N."/>
            <person name="Kersten P."/>
            <person name="Kohler A."/>
            <person name="Kuees U."/>
            <person name="Kumar T.K.A."/>
            <person name="Kuo A."/>
            <person name="LaButti K."/>
            <person name="Larrondo L.F."/>
            <person name="Lindquist E."/>
            <person name="Ling A."/>
            <person name="Lombard V."/>
            <person name="Lucas S."/>
            <person name="Lundell T."/>
            <person name="Martin R."/>
            <person name="McLaughlin D.J."/>
            <person name="Morgenstern I."/>
            <person name="Morin E."/>
            <person name="Murat C."/>
            <person name="Nagy L.G."/>
            <person name="Nolan M."/>
            <person name="Ohm R.A."/>
            <person name="Patyshakuliyeva A."/>
            <person name="Rokas A."/>
            <person name="Ruiz-Duenas F.J."/>
            <person name="Sabat G."/>
            <person name="Salamov A."/>
            <person name="Samejima M."/>
            <person name="Schmutz J."/>
            <person name="Slot J.C."/>
            <person name="St John F."/>
            <person name="Stenlid J."/>
            <person name="Sun H."/>
            <person name="Sun S."/>
            <person name="Syed K."/>
            <person name="Tsang A."/>
            <person name="Wiebenga A."/>
            <person name="Young D."/>
            <person name="Pisabarro A."/>
            <person name="Eastwood D.C."/>
            <person name="Martin F."/>
            <person name="Cullen D."/>
            <person name="Grigoriev I.V."/>
            <person name="Hibbett D.S."/>
        </authorList>
    </citation>
    <scope>NUCLEOTIDE SEQUENCE</scope>
    <source>
        <strain evidence="4">FP-58527</strain>
    </source>
</reference>
<gene>
    <name evidence="3" type="ORF">FOMPIDRAFT_1051122</name>
</gene>
<feature type="region of interest" description="Disordered" evidence="1">
    <location>
        <begin position="103"/>
        <end position="136"/>
    </location>
</feature>
<organism evidence="3 4">
    <name type="scientific">Fomitopsis schrenkii</name>
    <name type="common">Brown rot fungus</name>
    <dbReference type="NCBI Taxonomy" id="2126942"/>
    <lineage>
        <taxon>Eukaryota</taxon>
        <taxon>Fungi</taxon>
        <taxon>Dikarya</taxon>
        <taxon>Basidiomycota</taxon>
        <taxon>Agaricomycotina</taxon>
        <taxon>Agaricomycetes</taxon>
        <taxon>Polyporales</taxon>
        <taxon>Fomitopsis</taxon>
    </lineage>
</organism>
<dbReference type="InParanoid" id="S8E128"/>
<feature type="transmembrane region" description="Helical" evidence="2">
    <location>
        <begin position="20"/>
        <end position="40"/>
    </location>
</feature>
<dbReference type="EMBL" id="KE504161">
    <property type="protein sequence ID" value="EPS98891.1"/>
    <property type="molecule type" value="Genomic_DNA"/>
</dbReference>
<dbReference type="OrthoDB" id="3198959at2759"/>
<dbReference type="AlphaFoldDB" id="S8E128"/>
<evidence type="ECO:0000256" key="1">
    <source>
        <dbReference type="SAM" id="MobiDB-lite"/>
    </source>
</evidence>
<protein>
    <submittedName>
        <fullName evidence="3">Uncharacterized protein</fullName>
    </submittedName>
</protein>
<proteinExistence type="predicted"/>
<evidence type="ECO:0000313" key="3">
    <source>
        <dbReference type="EMBL" id="EPS98891.1"/>
    </source>
</evidence>
<keyword evidence="2" id="KW-0812">Transmembrane</keyword>
<evidence type="ECO:0000313" key="4">
    <source>
        <dbReference type="Proteomes" id="UP000015241"/>
    </source>
</evidence>